<gene>
    <name evidence="3" type="ORF">SPTER_26930</name>
</gene>
<keyword evidence="4" id="KW-1185">Reference proteome</keyword>
<evidence type="ECO:0000259" key="2">
    <source>
        <dbReference type="Pfam" id="PF12770"/>
    </source>
</evidence>
<dbReference type="OrthoDB" id="9792686at2"/>
<organism evidence="3 4">
    <name type="scientific">Sporomusa termitida</name>
    <dbReference type="NCBI Taxonomy" id="2377"/>
    <lineage>
        <taxon>Bacteria</taxon>
        <taxon>Bacillati</taxon>
        <taxon>Bacillota</taxon>
        <taxon>Negativicutes</taxon>
        <taxon>Selenomonadales</taxon>
        <taxon>Sporomusaceae</taxon>
        <taxon>Sporomusa</taxon>
    </lineage>
</organism>
<protein>
    <submittedName>
        <fullName evidence="3">CHAT domain protein</fullName>
    </submittedName>
</protein>
<feature type="coiled-coil region" evidence="1">
    <location>
        <begin position="890"/>
        <end position="936"/>
    </location>
</feature>
<feature type="domain" description="CHAT" evidence="2">
    <location>
        <begin position="1025"/>
        <end position="1281"/>
    </location>
</feature>
<dbReference type="InterPro" id="IPR011990">
    <property type="entry name" value="TPR-like_helical_dom_sf"/>
</dbReference>
<evidence type="ECO:0000313" key="4">
    <source>
        <dbReference type="Proteomes" id="UP000320776"/>
    </source>
</evidence>
<reference evidence="3 4" key="1">
    <citation type="submission" date="2019-02" db="EMBL/GenBank/DDBJ databases">
        <title>Closed genome of Sporomusa termitida DSM 4440.</title>
        <authorList>
            <person name="Poehlein A."/>
            <person name="Daniel R."/>
        </authorList>
    </citation>
    <scope>NUCLEOTIDE SEQUENCE [LARGE SCALE GENOMIC DNA]</scope>
    <source>
        <strain evidence="3 4">DSM 4440</strain>
    </source>
</reference>
<dbReference type="SUPFAM" id="SSF48452">
    <property type="entry name" value="TPR-like"/>
    <property type="match status" value="1"/>
</dbReference>
<dbReference type="EMBL" id="CP036259">
    <property type="protein sequence ID" value="QDR81315.1"/>
    <property type="molecule type" value="Genomic_DNA"/>
</dbReference>
<proteinExistence type="predicted"/>
<sequence length="1286" mass="146548">MTNHADEENDFLIMINTTTLYSRVIANILMNFLRKNSGKCLVIEGVPLNTTGIIKYLEEADRGAELGWAVETRVQFKVPEEKSIKEIINLGADLSVNDTLIVAGFERFISELKVKSQKMVEYGGLKIRAFTKADIDWTGIDASLELLRSISSNIVVLINCEVACKDALLKAIEAGDWDILTSEIEETDEGRAVYNFQIDVVNSIGKVKKEELIKRIEQNTSLPLSQKEILKAQVYIGYHDRAEAIRLLESQYHHLQLEQKKMFADLLDSSGRSEDALKIFEKILKRDYFIHDLWPSILRAARNAKSTKFDEYIQYALKFDFQNEKVISETANYYVRKGEFSEAAKHWRIIFARSNNAYYEILARVCDIEANPPAKISDAISYIMEVVNENPALKSEANYRNGRIAFEIYKSPFMGYRLLSGVIDEYDSNSYKAATIRMDILQDPVTAERVKKRPELLAKLKLQELYRSLDALSTNEHGCGRWQEFIEKSQSEEVWQSVVIQELTRWLGSRDLNSMLHLPVSSDYGDEQDSSRAAEAVHLFRATKALGVVPKEDIDAVISGAYYCVFYEESTVRQKLWYWYEVSILYSLLGRGQDAINASLMLWQYADSLPQSANRDLGRALGFLAWGHSQFRIGNKIEGIICILHSLQSFERKTGVSIFIEEALNVIFSWISTNSKIPDETRTTCQQFYHSLHIKYPEIRILEVMAKTLGENQEEAYLRLRDEIVAKKRKDVTWVTHLANYIAICIQTDKLPEARAVIRRELDEALPLLEYREDIKALLLDSWAQVFIDGATADDIRMAEFLLDVAIQSVENRRNQIAFRAERASLADISRKIYKTYLDVQGLILLTKDFSNEEQREAKIKNFQALNALALRSIIESSDDSEVEYSEVERKELEEIAKQYRVIANEINRAAISHGIADIEEKAKKCMELLAVLKKRHPGYKALPFIDTISPKEIVGSLNEGEVAYQYVQTRFGFAYFIADNKEWDTGFVLAEVGRINKALKTLAHLLQSFGEHSNVNDIEDIYYELSKAIHQPLIAKIKSCKINKLYICPDMSIPLFSSNLVRSDSGWLVEQVDSIVNILGFSRLVKRDDLKDNCLKNSLVITLGENDNQLRTARIWAEQNKETLQFAHVDDLNKNFTDIKIIAEQMRPSTIVIIGHGVSDPLGSSLSGAMYIETNSGAIWTEDLMDIKQCTSNIILLTCSSGTPQQGKMESGAGVWNGMMRVGLEGTVLCRWDVDVRSSINIIGNLFKSQKVQLSEGLICGQRETLKVNKWKHPFYWAALECWMN</sequence>
<dbReference type="InterPro" id="IPR024983">
    <property type="entry name" value="CHAT_dom"/>
</dbReference>
<keyword evidence="1" id="KW-0175">Coiled coil</keyword>
<accession>A0A517DVC5</accession>
<dbReference type="Pfam" id="PF12770">
    <property type="entry name" value="CHAT"/>
    <property type="match status" value="1"/>
</dbReference>
<dbReference type="Proteomes" id="UP000320776">
    <property type="component" value="Chromosome"/>
</dbReference>
<evidence type="ECO:0000256" key="1">
    <source>
        <dbReference type="SAM" id="Coils"/>
    </source>
</evidence>
<evidence type="ECO:0000313" key="3">
    <source>
        <dbReference type="EMBL" id="QDR81315.1"/>
    </source>
</evidence>
<name>A0A517DVC5_9FIRM</name>
<dbReference type="RefSeq" id="WP_144350815.1">
    <property type="nucleotide sequence ID" value="NZ_CP036259.1"/>
</dbReference>
<dbReference type="KEGG" id="sted:SPTER_26930"/>